<dbReference type="PANTHER" id="PTHR45926">
    <property type="entry name" value="OSJNBA0053K19.4 PROTEIN"/>
    <property type="match status" value="1"/>
</dbReference>
<feature type="domain" description="Bromo" evidence="6">
    <location>
        <begin position="32"/>
        <end position="104"/>
    </location>
</feature>
<dbReference type="InterPro" id="IPR038336">
    <property type="entry name" value="NET_sf"/>
</dbReference>
<keyword evidence="1" id="KW-0805">Transcription regulation</keyword>
<dbReference type="Gene3D" id="1.20.920.10">
    <property type="entry name" value="Bromodomain-like"/>
    <property type="match status" value="1"/>
</dbReference>
<feature type="compositionally biased region" description="Low complexity" evidence="5">
    <location>
        <begin position="156"/>
        <end position="175"/>
    </location>
</feature>
<dbReference type="SMART" id="SM00297">
    <property type="entry name" value="BROMO"/>
    <property type="match status" value="1"/>
</dbReference>
<dbReference type="InterPro" id="IPR036427">
    <property type="entry name" value="Bromodomain-like_sf"/>
</dbReference>
<sequence length="270" mass="31133">MSGFKSSLKLNQHTNIGKEELKKLNQMLSQLLQNNDSIEFRQAVDWKALGLMDYPNIIKYPMDLGTCKEKLKNNEYNFVEDCLDDIQIVWDNCKNYNAEGSWIYKLAEKLEKHFKNMIKNYLPSIQFMNAVVKKEKLSQMKINQDENSSSQNGDQPTPANNTTNGNKNNDANNGTSQNQNQIYQEEEASESITSQDKILFSQKIKMLPTEQLGMIVLMIQNSASQAFKDIDKEKCQILVDQIDPETFKKINQQIDLWNVSTETTTKRVKI</sequence>
<evidence type="ECO:0000313" key="9">
    <source>
        <dbReference type="Proteomes" id="UP000009168"/>
    </source>
</evidence>
<protein>
    <submittedName>
        <fullName evidence="8">Bromodomain protein</fullName>
    </submittedName>
</protein>
<evidence type="ECO:0000256" key="4">
    <source>
        <dbReference type="PROSITE-ProRule" id="PRU00035"/>
    </source>
</evidence>
<accession>I7M372</accession>
<dbReference type="Gene3D" id="1.20.1270.220">
    <property type="match status" value="1"/>
</dbReference>
<dbReference type="InterPro" id="IPR027353">
    <property type="entry name" value="NET_dom"/>
</dbReference>
<evidence type="ECO:0000256" key="1">
    <source>
        <dbReference type="ARBA" id="ARBA00023015"/>
    </source>
</evidence>
<evidence type="ECO:0000259" key="6">
    <source>
        <dbReference type="PROSITE" id="PS50014"/>
    </source>
</evidence>
<dbReference type="InterPro" id="IPR001487">
    <property type="entry name" value="Bromodomain"/>
</dbReference>
<dbReference type="GeneID" id="7829420"/>
<keyword evidence="2 4" id="KW-0103">Bromodomain</keyword>
<dbReference type="OrthoDB" id="310978at2759"/>
<dbReference type="Proteomes" id="UP000009168">
    <property type="component" value="Unassembled WGS sequence"/>
</dbReference>
<organism evidence="8 9">
    <name type="scientific">Tetrahymena thermophila (strain SB210)</name>
    <dbReference type="NCBI Taxonomy" id="312017"/>
    <lineage>
        <taxon>Eukaryota</taxon>
        <taxon>Sar</taxon>
        <taxon>Alveolata</taxon>
        <taxon>Ciliophora</taxon>
        <taxon>Intramacronucleata</taxon>
        <taxon>Oligohymenophorea</taxon>
        <taxon>Hymenostomatida</taxon>
        <taxon>Tetrahymenina</taxon>
        <taxon>Tetrahymenidae</taxon>
        <taxon>Tetrahymena</taxon>
    </lineage>
</organism>
<dbReference type="PRINTS" id="PR00503">
    <property type="entry name" value="BROMODOMAIN"/>
</dbReference>
<dbReference type="Pfam" id="PF00439">
    <property type="entry name" value="Bromodomain"/>
    <property type="match status" value="1"/>
</dbReference>
<dbReference type="Pfam" id="PF17035">
    <property type="entry name" value="BET"/>
    <property type="match status" value="1"/>
</dbReference>
<dbReference type="RefSeq" id="XP_001022708.3">
    <property type="nucleotide sequence ID" value="XM_001022708.3"/>
</dbReference>
<feature type="compositionally biased region" description="Polar residues" evidence="5">
    <location>
        <begin position="141"/>
        <end position="155"/>
    </location>
</feature>
<evidence type="ECO:0000313" key="8">
    <source>
        <dbReference type="EMBL" id="EAS02463.3"/>
    </source>
</evidence>
<gene>
    <name evidence="8" type="ORF">TTHERM_00729230</name>
</gene>
<evidence type="ECO:0000256" key="5">
    <source>
        <dbReference type="SAM" id="MobiDB-lite"/>
    </source>
</evidence>
<dbReference type="STRING" id="312017.I7M372"/>
<feature type="domain" description="NET" evidence="7">
    <location>
        <begin position="182"/>
        <end position="265"/>
    </location>
</feature>
<keyword evidence="9" id="KW-1185">Reference proteome</keyword>
<keyword evidence="3" id="KW-0804">Transcription</keyword>
<dbReference type="eggNOG" id="KOG1474">
    <property type="taxonomic scope" value="Eukaryota"/>
</dbReference>
<feature type="region of interest" description="Disordered" evidence="5">
    <location>
        <begin position="141"/>
        <end position="179"/>
    </location>
</feature>
<evidence type="ECO:0000256" key="2">
    <source>
        <dbReference type="ARBA" id="ARBA00023117"/>
    </source>
</evidence>
<dbReference type="OMA" id="MMKTTQT"/>
<dbReference type="PROSITE" id="PS50014">
    <property type="entry name" value="BROMODOMAIN_2"/>
    <property type="match status" value="1"/>
</dbReference>
<evidence type="ECO:0000256" key="3">
    <source>
        <dbReference type="ARBA" id="ARBA00023163"/>
    </source>
</evidence>
<name>I7M372_TETTS</name>
<evidence type="ECO:0000259" key="7">
    <source>
        <dbReference type="PROSITE" id="PS51525"/>
    </source>
</evidence>
<dbReference type="AlphaFoldDB" id="I7M372"/>
<dbReference type="SUPFAM" id="SSF47370">
    <property type="entry name" value="Bromodomain"/>
    <property type="match status" value="1"/>
</dbReference>
<proteinExistence type="predicted"/>
<dbReference type="EMBL" id="GG662537">
    <property type="protein sequence ID" value="EAS02463.3"/>
    <property type="molecule type" value="Genomic_DNA"/>
</dbReference>
<dbReference type="PROSITE" id="PS51525">
    <property type="entry name" value="NET"/>
    <property type="match status" value="1"/>
</dbReference>
<reference evidence="9" key="1">
    <citation type="journal article" date="2006" name="PLoS Biol.">
        <title>Macronuclear genome sequence of the ciliate Tetrahymena thermophila, a model eukaryote.</title>
        <authorList>
            <person name="Eisen J.A."/>
            <person name="Coyne R.S."/>
            <person name="Wu M."/>
            <person name="Wu D."/>
            <person name="Thiagarajan M."/>
            <person name="Wortman J.R."/>
            <person name="Badger J.H."/>
            <person name="Ren Q."/>
            <person name="Amedeo P."/>
            <person name="Jones K.M."/>
            <person name="Tallon L.J."/>
            <person name="Delcher A.L."/>
            <person name="Salzberg S.L."/>
            <person name="Silva J.C."/>
            <person name="Haas B.J."/>
            <person name="Majoros W.H."/>
            <person name="Farzad M."/>
            <person name="Carlton J.M."/>
            <person name="Smith R.K. Jr."/>
            <person name="Garg J."/>
            <person name="Pearlman R.E."/>
            <person name="Karrer K.M."/>
            <person name="Sun L."/>
            <person name="Manning G."/>
            <person name="Elde N.C."/>
            <person name="Turkewitz A.P."/>
            <person name="Asai D.J."/>
            <person name="Wilkes D.E."/>
            <person name="Wang Y."/>
            <person name="Cai H."/>
            <person name="Collins K."/>
            <person name="Stewart B.A."/>
            <person name="Lee S.R."/>
            <person name="Wilamowska K."/>
            <person name="Weinberg Z."/>
            <person name="Ruzzo W.L."/>
            <person name="Wloga D."/>
            <person name="Gaertig J."/>
            <person name="Frankel J."/>
            <person name="Tsao C.-C."/>
            <person name="Gorovsky M.A."/>
            <person name="Keeling P.J."/>
            <person name="Waller R.F."/>
            <person name="Patron N.J."/>
            <person name="Cherry J.M."/>
            <person name="Stover N.A."/>
            <person name="Krieger C.J."/>
            <person name="del Toro C."/>
            <person name="Ryder H.F."/>
            <person name="Williamson S.C."/>
            <person name="Barbeau R.A."/>
            <person name="Hamilton E.P."/>
            <person name="Orias E."/>
        </authorList>
    </citation>
    <scope>NUCLEOTIDE SEQUENCE [LARGE SCALE GENOMIC DNA]</scope>
    <source>
        <strain evidence="9">SB210</strain>
    </source>
</reference>
<dbReference type="InParanoid" id="I7M372"/>
<dbReference type="HOGENOM" id="CLU_072710_0_0_1"/>
<dbReference type="KEGG" id="tet:TTHERM_00729230"/>